<dbReference type="HAMAP" id="MF_01984">
    <property type="entry name" value="ubiX_pad"/>
    <property type="match status" value="1"/>
</dbReference>
<keyword evidence="9" id="KW-0456">Lyase</keyword>
<dbReference type="InterPro" id="IPR004507">
    <property type="entry name" value="UbiX-like"/>
</dbReference>
<feature type="binding site" evidence="7">
    <location>
        <position position="168"/>
    </location>
    <ligand>
        <name>dimethylallyl phosphate</name>
        <dbReference type="ChEBI" id="CHEBI:88052"/>
    </ligand>
</feature>
<dbReference type="SUPFAM" id="SSF52507">
    <property type="entry name" value="Homo-oligomeric flavin-containing Cys decarboxylases, HFCD"/>
    <property type="match status" value="1"/>
</dbReference>
<dbReference type="PANTHER" id="PTHR43374">
    <property type="entry name" value="FLAVIN PRENYLTRANSFERASE"/>
    <property type="match status" value="1"/>
</dbReference>
<keyword evidence="4 7" id="KW-0808">Transferase</keyword>
<feature type="binding site" evidence="7">
    <location>
        <position position="184"/>
    </location>
    <ligand>
        <name>dimethylallyl phosphate</name>
        <dbReference type="ChEBI" id="CHEBI:88052"/>
    </ligand>
</feature>
<comment type="catalytic activity">
    <reaction evidence="5 7">
        <text>dimethylallyl phosphate + FMNH2 = prenylated FMNH2 + phosphate</text>
        <dbReference type="Rhea" id="RHEA:37743"/>
        <dbReference type="ChEBI" id="CHEBI:43474"/>
        <dbReference type="ChEBI" id="CHEBI:57618"/>
        <dbReference type="ChEBI" id="CHEBI:87467"/>
        <dbReference type="ChEBI" id="CHEBI:88052"/>
        <dbReference type="EC" id="2.5.1.129"/>
    </reaction>
</comment>
<reference evidence="9" key="1">
    <citation type="submission" date="2020-01" db="EMBL/GenBank/DDBJ databases">
        <authorList>
            <person name="Meier V. D."/>
            <person name="Meier V D."/>
        </authorList>
    </citation>
    <scope>NUCLEOTIDE SEQUENCE</scope>
    <source>
        <strain evidence="9">HLG_WM_MAG_09</strain>
    </source>
</reference>
<feature type="binding site" evidence="7">
    <location>
        <position position="138"/>
    </location>
    <ligand>
        <name>FMN</name>
        <dbReference type="ChEBI" id="CHEBI:58210"/>
    </ligand>
</feature>
<gene>
    <name evidence="7" type="primary">ubiX</name>
    <name evidence="9" type="ORF">HELGO_WM17690</name>
</gene>
<dbReference type="Pfam" id="PF02441">
    <property type="entry name" value="Flavoprotein"/>
    <property type="match status" value="1"/>
</dbReference>
<feature type="binding site" evidence="7">
    <location>
        <begin position="103"/>
        <end position="106"/>
    </location>
    <ligand>
        <name>FMN</name>
        <dbReference type="ChEBI" id="CHEBI:58210"/>
    </ligand>
</feature>
<dbReference type="GO" id="GO:0106141">
    <property type="term" value="F:flavin prenyltransferase activity"/>
    <property type="evidence" value="ECO:0007669"/>
    <property type="project" value="UniProtKB-EC"/>
</dbReference>
<dbReference type="Gene3D" id="3.40.50.1950">
    <property type="entry name" value="Flavin prenyltransferase-like"/>
    <property type="match status" value="1"/>
</dbReference>
<feature type="binding site" evidence="7">
    <location>
        <begin position="12"/>
        <end position="14"/>
    </location>
    <ligand>
        <name>FMN</name>
        <dbReference type="ChEBI" id="CHEBI:58210"/>
    </ligand>
</feature>
<evidence type="ECO:0000256" key="2">
    <source>
        <dbReference type="ARBA" id="ARBA00022630"/>
    </source>
</evidence>
<accession>A0A6S6U3R9</accession>
<evidence type="ECO:0000313" key="9">
    <source>
        <dbReference type="EMBL" id="CAA6824937.1"/>
    </source>
</evidence>
<keyword evidence="3 7" id="KW-0288">FMN</keyword>
<dbReference type="InterPro" id="IPR036551">
    <property type="entry name" value="Flavin_trans-like"/>
</dbReference>
<dbReference type="AlphaFoldDB" id="A0A6S6U3R9"/>
<dbReference type="NCBIfam" id="TIGR00421">
    <property type="entry name" value="ubiX_pad"/>
    <property type="match status" value="1"/>
</dbReference>
<dbReference type="PANTHER" id="PTHR43374:SF1">
    <property type="entry name" value="FLAVIN PRENYLTRANSFERASE PAD1, MITOCHONDRIAL"/>
    <property type="match status" value="1"/>
</dbReference>
<protein>
    <recommendedName>
        <fullName evidence="7">Flavin prenyltransferase UbiX</fullName>
        <ecNumber evidence="7">2.5.1.129</ecNumber>
    </recommendedName>
</protein>
<dbReference type="EMBL" id="CACVAT010000401">
    <property type="protein sequence ID" value="CAA6824937.1"/>
    <property type="molecule type" value="Genomic_DNA"/>
</dbReference>
<dbReference type="FunFam" id="3.40.50.1950:FF:000001">
    <property type="entry name" value="Flavin prenyltransferase UbiX"/>
    <property type="match status" value="1"/>
</dbReference>
<comment type="function">
    <text evidence="7">Flavin prenyltransferase that catalyzes the synthesis of the prenylated FMN cofactor (prenyl-FMN) for 4-hydroxy-3-polyprenylbenzoic acid decarboxylase UbiD. The prenyltransferase is metal-independent and links a dimethylallyl moiety from dimethylallyl monophosphate (DMAP) to the flavin N5 and C6 atoms of FMN.</text>
</comment>
<comment type="caution">
    <text evidence="7">Lacks conserved residue(s) required for the propagation of feature annotation.</text>
</comment>
<evidence type="ECO:0000256" key="3">
    <source>
        <dbReference type="ARBA" id="ARBA00022643"/>
    </source>
</evidence>
<comment type="similarity">
    <text evidence="6 7">Belongs to the UbiX/PAD1 family.</text>
</comment>
<evidence type="ECO:0000256" key="6">
    <source>
        <dbReference type="ARBA" id="ARBA00060793"/>
    </source>
</evidence>
<proteinExistence type="inferred from homology"/>
<evidence type="ECO:0000256" key="5">
    <source>
        <dbReference type="ARBA" id="ARBA00050612"/>
    </source>
</evidence>
<evidence type="ECO:0000256" key="7">
    <source>
        <dbReference type="HAMAP-Rule" id="MF_01984"/>
    </source>
</evidence>
<sequence length="200" mass="22126">MTQKTITLIMTGASGAQYGLRLLEQLISLNHKVYLLMSRPALLVVNTETELKLPGRMKEVQNVLSELYQAKPGQLQVFEREQWMAPIASGSAVAEATVVCPCTTGTLSAIACGSSRTLIERAADVALKERKKLILVIRETPLSEIHLENMLKLARMGGVIMPANPGFYNCPTSIDELIDFMVARILDHLDVEHELIPRWG</sequence>
<keyword evidence="2 7" id="KW-0285">Flavoprotein</keyword>
<dbReference type="GO" id="GO:0016831">
    <property type="term" value="F:carboxy-lyase activity"/>
    <property type="evidence" value="ECO:0007669"/>
    <property type="project" value="TreeGrafter"/>
</dbReference>
<organism evidence="9">
    <name type="scientific">uncultured Thiotrichaceae bacterium</name>
    <dbReference type="NCBI Taxonomy" id="298394"/>
    <lineage>
        <taxon>Bacteria</taxon>
        <taxon>Pseudomonadati</taxon>
        <taxon>Pseudomonadota</taxon>
        <taxon>Gammaproteobacteria</taxon>
        <taxon>Thiotrichales</taxon>
        <taxon>Thiotrichaceae</taxon>
        <taxon>environmental samples</taxon>
    </lineage>
</organism>
<evidence type="ECO:0000259" key="8">
    <source>
        <dbReference type="Pfam" id="PF02441"/>
    </source>
</evidence>
<dbReference type="InterPro" id="IPR003382">
    <property type="entry name" value="Flavoprotein"/>
</dbReference>
<feature type="binding site" evidence="7">
    <location>
        <position position="38"/>
    </location>
    <ligand>
        <name>FMN</name>
        <dbReference type="ChEBI" id="CHEBI:58210"/>
    </ligand>
</feature>
<feature type="domain" description="Flavoprotein" evidence="8">
    <location>
        <begin position="4"/>
        <end position="189"/>
    </location>
</feature>
<evidence type="ECO:0000256" key="1">
    <source>
        <dbReference type="ARBA" id="ARBA00022602"/>
    </source>
</evidence>
<dbReference type="EC" id="2.5.1.129" evidence="7"/>
<name>A0A6S6U3R9_9GAMM</name>
<evidence type="ECO:0000256" key="4">
    <source>
        <dbReference type="ARBA" id="ARBA00022679"/>
    </source>
</evidence>
<keyword evidence="1 7" id="KW-0637">Prenyltransferase</keyword>